<feature type="transmembrane region" description="Helical" evidence="1">
    <location>
        <begin position="425"/>
        <end position="448"/>
    </location>
</feature>
<feature type="transmembrane region" description="Helical" evidence="1">
    <location>
        <begin position="12"/>
        <end position="30"/>
    </location>
</feature>
<feature type="transmembrane region" description="Helical" evidence="1">
    <location>
        <begin position="953"/>
        <end position="972"/>
    </location>
</feature>
<dbReference type="OrthoDB" id="9757876at2"/>
<dbReference type="PANTHER" id="PTHR32063:SF0">
    <property type="entry name" value="SWARMING MOTILITY PROTEIN SWRC"/>
    <property type="match status" value="1"/>
</dbReference>
<dbReference type="Gene3D" id="3.30.2090.10">
    <property type="entry name" value="Multidrug efflux transporter AcrB TolC docking domain, DN and DC subdomains"/>
    <property type="match status" value="2"/>
</dbReference>
<sequence length="1036" mass="113264">MKLSDFSVERPVTITMVVLAIMLIGVVSLTKLPIDLFPEMNLPYVAVITNYTGADPEEIEKTVTRPIEESMATVDNIDELFSTSSEGSSMVLMALNWGTDMDFATLDMREKIDRIEEYLPEDASKPMVLKFDPSQMPIMQIAISGGSLEKLKKIAEDKIKPNLERISGVASANITGGREREIQINVDQERLLSYGLSLDSLSASISQGNLNLSGGSLEYGNKKLLVKTVGEFTSVDEIKELEILTPQGQKIALADVATVEDTYKEVNTYAYLNGEASIGLVIQKQSGTNTVKVATAVKKELEKIKDKLQGEIEVKIVMNQATFIEDAVNNVKKSAIQGAILAIIILFIFLRDIRSTFIIATTIPISIITAFILMYFADLTLNLMTLGAVALGVGMLVDNAIVVLENIYRHRQESESRIEAAKKGTAEVGTAILASTLTTGAVFLPLVFVEGLASQLFGSFALTVTFSLVASLIMALTLIPMLSSKLLKVKKQFSEEGQEFQFGAITRAYRSLLKRALKMRYILVVVMVLGIILFGAGLKTGIIPLKSEFIPDSDRGTFNVTIKLPQGERLEETEEVLNRVEDYIEEIPEVDIIYSRLGGTNMIGLESTNTNEADISVELVELDKRNRSTVDVVEELRGKVRNIAGADIKVTPQSSIMGGGDDGSPIEVRLQGPDLETLINFGDKIVKEAKQVEGARNVELSISKSRPEIQVVIDRRVAKELGFSESQIAFNIKNAVKGNVITQYKEAGEEFDVRVQLQDKQVDSINKLKDLKLISPTGVTVTLAEVADIGLAKGPNKIDRHSQERMVTVGVQLYKRSLSEVQKDIEVRINKLNIPDGYTIEYAGQAKDMQESFGDLALALILAVVLVYMVMAAQFESLVHPFTIMFTVPLALIGAILGLAIVGVPLSVPGIIGMIMLAGIVVNNAIVLIDYINTRRNYESREEAILNAGPIRLRPIMMTTLTTVLGMLPMALGLGEGAESQQPMAVVVVAGLTFSTILTLVVIPAMYSIVDDISSFIKGLFARILHGEEKEEIIEV</sequence>
<keyword evidence="1" id="KW-0472">Membrane</keyword>
<dbReference type="SUPFAM" id="SSF82714">
    <property type="entry name" value="Multidrug efflux transporter AcrB TolC docking domain, DN and DC subdomains"/>
    <property type="match status" value="2"/>
</dbReference>
<feature type="transmembrane region" description="Helical" evidence="1">
    <location>
        <begin position="357"/>
        <end position="377"/>
    </location>
</feature>
<dbReference type="Proteomes" id="UP000093514">
    <property type="component" value="Unassembled WGS sequence"/>
</dbReference>
<dbReference type="InterPro" id="IPR001036">
    <property type="entry name" value="Acrflvin-R"/>
</dbReference>
<feature type="transmembrane region" description="Helical" evidence="1">
    <location>
        <begin position="519"/>
        <end position="538"/>
    </location>
</feature>
<dbReference type="RefSeq" id="WP_068717069.1">
    <property type="nucleotide sequence ID" value="NZ_LWDV01000008.1"/>
</dbReference>
<feature type="transmembrane region" description="Helical" evidence="1">
    <location>
        <begin position="856"/>
        <end position="875"/>
    </location>
</feature>
<keyword evidence="1" id="KW-0812">Transmembrane</keyword>
<evidence type="ECO:0000313" key="2">
    <source>
        <dbReference type="EMBL" id="OCL27314.1"/>
    </source>
</evidence>
<feature type="transmembrane region" description="Helical" evidence="1">
    <location>
        <begin position="882"/>
        <end position="904"/>
    </location>
</feature>
<dbReference type="SUPFAM" id="SSF82866">
    <property type="entry name" value="Multidrug efflux transporter AcrB transmembrane domain"/>
    <property type="match status" value="2"/>
</dbReference>
<feature type="transmembrane region" description="Helical" evidence="1">
    <location>
        <begin position="460"/>
        <end position="482"/>
    </location>
</feature>
<feature type="transmembrane region" description="Helical" evidence="1">
    <location>
        <begin position="984"/>
        <end position="1010"/>
    </location>
</feature>
<reference evidence="3" key="1">
    <citation type="submission" date="2016-07" db="EMBL/GenBank/DDBJ databases">
        <authorList>
            <person name="Florea S."/>
            <person name="Webb J.S."/>
            <person name="Jaromczyk J."/>
            <person name="Schardl C.L."/>
        </authorList>
    </citation>
    <scope>NUCLEOTIDE SEQUENCE [LARGE SCALE GENOMIC DNA]</scope>
    <source>
        <strain evidence="3">Z6</strain>
    </source>
</reference>
<accession>A0A1C0AAJ6</accession>
<evidence type="ECO:0000256" key="1">
    <source>
        <dbReference type="SAM" id="Phobius"/>
    </source>
</evidence>
<name>A0A1C0AAJ6_9FIRM</name>
<dbReference type="Gene3D" id="3.30.70.1440">
    <property type="entry name" value="Multidrug efflux transporter AcrB pore domain"/>
    <property type="match status" value="1"/>
</dbReference>
<dbReference type="GO" id="GO:0042910">
    <property type="term" value="F:xenobiotic transmembrane transporter activity"/>
    <property type="evidence" value="ECO:0007669"/>
    <property type="project" value="TreeGrafter"/>
</dbReference>
<dbReference type="GO" id="GO:0005886">
    <property type="term" value="C:plasma membrane"/>
    <property type="evidence" value="ECO:0007669"/>
    <property type="project" value="TreeGrafter"/>
</dbReference>
<dbReference type="InterPro" id="IPR027463">
    <property type="entry name" value="AcrB_DN_DC_subdom"/>
</dbReference>
<keyword evidence="1" id="KW-1133">Transmembrane helix</keyword>
<comment type="caution">
    <text evidence="2">The sequence shown here is derived from an EMBL/GenBank/DDBJ whole genome shotgun (WGS) entry which is preliminary data.</text>
</comment>
<dbReference type="Pfam" id="PF00873">
    <property type="entry name" value="ACR_tran"/>
    <property type="match status" value="1"/>
</dbReference>
<protein>
    <submittedName>
        <fullName evidence="2">Multidrug ABC transporter</fullName>
    </submittedName>
</protein>
<proteinExistence type="predicted"/>
<dbReference type="Gene3D" id="1.20.1640.10">
    <property type="entry name" value="Multidrug efflux transporter AcrB transmembrane domain"/>
    <property type="match status" value="2"/>
</dbReference>
<feature type="transmembrane region" description="Helical" evidence="1">
    <location>
        <begin position="910"/>
        <end position="932"/>
    </location>
</feature>
<reference evidence="2 3" key="2">
    <citation type="submission" date="2016-08" db="EMBL/GenBank/DDBJ databases">
        <title>Orenia metallireducens sp. nov. strain Z6, a Novel Metal-reducing Firmicute from the Deep Subsurface.</title>
        <authorList>
            <person name="Maxim B.I."/>
            <person name="Kenneth K."/>
            <person name="Flynn T.M."/>
            <person name="Oloughlin E.J."/>
            <person name="Locke R.A."/>
            <person name="Weber J.R."/>
            <person name="Egan S.M."/>
            <person name="Mackie R.I."/>
            <person name="Cann I.K."/>
        </authorList>
    </citation>
    <scope>NUCLEOTIDE SEQUENCE [LARGE SCALE GENOMIC DNA]</scope>
    <source>
        <strain evidence="2 3">Z6</strain>
    </source>
</reference>
<evidence type="ECO:0000313" key="3">
    <source>
        <dbReference type="Proteomes" id="UP000093514"/>
    </source>
</evidence>
<feature type="transmembrane region" description="Helical" evidence="1">
    <location>
        <begin position="383"/>
        <end position="404"/>
    </location>
</feature>
<dbReference type="Gene3D" id="3.30.70.1430">
    <property type="entry name" value="Multidrug efflux transporter AcrB pore domain"/>
    <property type="match status" value="2"/>
</dbReference>
<keyword evidence="3" id="KW-1185">Reference proteome</keyword>
<dbReference type="PRINTS" id="PR00702">
    <property type="entry name" value="ACRIFLAVINRP"/>
</dbReference>
<dbReference type="SUPFAM" id="SSF82693">
    <property type="entry name" value="Multidrug efflux transporter AcrB pore domain, PN1, PN2, PC1 and PC2 subdomains"/>
    <property type="match status" value="3"/>
</dbReference>
<feature type="transmembrane region" description="Helical" evidence="1">
    <location>
        <begin position="334"/>
        <end position="350"/>
    </location>
</feature>
<gene>
    <name evidence="2" type="ORF">U472_07580</name>
</gene>
<dbReference type="PANTHER" id="PTHR32063">
    <property type="match status" value="1"/>
</dbReference>
<dbReference type="AlphaFoldDB" id="A0A1C0AAJ6"/>
<organism evidence="2 3">
    <name type="scientific">Orenia metallireducens</name>
    <dbReference type="NCBI Taxonomy" id="1413210"/>
    <lineage>
        <taxon>Bacteria</taxon>
        <taxon>Bacillati</taxon>
        <taxon>Bacillota</taxon>
        <taxon>Clostridia</taxon>
        <taxon>Halanaerobiales</taxon>
        <taxon>Halobacteroidaceae</taxon>
        <taxon>Orenia</taxon>
    </lineage>
</organism>
<dbReference type="Gene3D" id="3.30.70.1320">
    <property type="entry name" value="Multidrug efflux transporter AcrB pore domain like"/>
    <property type="match status" value="1"/>
</dbReference>
<dbReference type="EMBL" id="LWDV01000008">
    <property type="protein sequence ID" value="OCL27314.1"/>
    <property type="molecule type" value="Genomic_DNA"/>
</dbReference>